<name>C2MDX3_9PORP</name>
<dbReference type="eggNOG" id="COG1607">
    <property type="taxonomic scope" value="Bacteria"/>
</dbReference>
<dbReference type="EMBL" id="ACLR01000214">
    <property type="protein sequence ID" value="EEK16137.1"/>
    <property type="molecule type" value="Genomic_DNA"/>
</dbReference>
<feature type="domain" description="Thioesterase" evidence="1">
    <location>
        <begin position="56"/>
        <end position="138"/>
    </location>
</feature>
<dbReference type="InterPro" id="IPR006683">
    <property type="entry name" value="Thioestr_dom"/>
</dbReference>
<dbReference type="GO" id="GO:0016790">
    <property type="term" value="F:thiolester hydrolase activity"/>
    <property type="evidence" value="ECO:0007669"/>
    <property type="project" value="UniProtKB-ARBA"/>
</dbReference>
<evidence type="ECO:0000313" key="3">
    <source>
        <dbReference type="Proteomes" id="UP000003303"/>
    </source>
</evidence>
<comment type="caution">
    <text evidence="2">The sequence shown here is derived from an EMBL/GenBank/DDBJ whole genome shotgun (WGS) entry which is preliminary data.</text>
</comment>
<sequence>MSAIQDLYAPEYSHCWGCGAAHPYGLHLKSYLSEDHAYCYCHHTPNAVYTGGVPDNLYGGFIAMLFDCHGTAAAAALYLVAHAEELTADNLQRFITAHLEVDYLAPTPMGIELEIRAYPVEVTDRKVIMSLELHCGERITARGKMVAVKHRRPAPTA</sequence>
<evidence type="ECO:0000313" key="2">
    <source>
        <dbReference type="EMBL" id="EEK16137.1"/>
    </source>
</evidence>
<dbReference type="AlphaFoldDB" id="C2MDX3"/>
<protein>
    <submittedName>
        <fullName evidence="2">Thioesterase family protein</fullName>
    </submittedName>
</protein>
<keyword evidence="3" id="KW-1185">Reference proteome</keyword>
<proteinExistence type="predicted"/>
<gene>
    <name evidence="2" type="ORF">PORUE0001_1405</name>
</gene>
<dbReference type="SUPFAM" id="SSF54637">
    <property type="entry name" value="Thioesterase/thiol ester dehydrase-isomerase"/>
    <property type="match status" value="1"/>
</dbReference>
<dbReference type="STRING" id="596327.PORUE0001_1405"/>
<dbReference type="InterPro" id="IPR029069">
    <property type="entry name" value="HotDog_dom_sf"/>
</dbReference>
<accession>C2MDX3</accession>
<dbReference type="RefSeq" id="WP_007366054.1">
    <property type="nucleotide sequence ID" value="NZ_ACLR01000214.1"/>
</dbReference>
<dbReference type="Pfam" id="PF03061">
    <property type="entry name" value="4HBT"/>
    <property type="match status" value="1"/>
</dbReference>
<reference evidence="2 3" key="1">
    <citation type="submission" date="2009-04" db="EMBL/GenBank/DDBJ databases">
        <authorList>
            <person name="Sebastian Y."/>
            <person name="Madupu R."/>
            <person name="Durkin A.S."/>
            <person name="Torralba M."/>
            <person name="Methe B."/>
            <person name="Sutton G.G."/>
            <person name="Strausberg R.L."/>
            <person name="Nelson K.E."/>
        </authorList>
    </citation>
    <scope>NUCLEOTIDE SEQUENCE [LARGE SCALE GENOMIC DNA]</scope>
    <source>
        <strain evidence="2 3">60-3</strain>
    </source>
</reference>
<organism evidence="2 3">
    <name type="scientific">Porphyromonas uenonis 60-3</name>
    <dbReference type="NCBI Taxonomy" id="596327"/>
    <lineage>
        <taxon>Bacteria</taxon>
        <taxon>Pseudomonadati</taxon>
        <taxon>Bacteroidota</taxon>
        <taxon>Bacteroidia</taxon>
        <taxon>Bacteroidales</taxon>
        <taxon>Porphyromonadaceae</taxon>
        <taxon>Porphyromonas</taxon>
    </lineage>
</organism>
<dbReference type="OrthoDB" id="9792301at2"/>
<dbReference type="Gene3D" id="3.10.129.10">
    <property type="entry name" value="Hotdog Thioesterase"/>
    <property type="match status" value="1"/>
</dbReference>
<dbReference type="Proteomes" id="UP000003303">
    <property type="component" value="Unassembled WGS sequence"/>
</dbReference>
<evidence type="ECO:0000259" key="1">
    <source>
        <dbReference type="Pfam" id="PF03061"/>
    </source>
</evidence>